<feature type="domain" description="2EXR" evidence="2">
    <location>
        <begin position="40"/>
        <end position="157"/>
    </location>
</feature>
<sequence>MGVQQDGPGPALADTVPSMTIITGRLAATTIEEHAMPTSFPRFPDLPTELRLKIWNLSFAPRVVEVHRRKSHYADDYHAASGGRGSAGAAGPASLAKWQSWSANPAALAVSYEARSCALKHYSATIRLAVNTPCERAGEARLDLHRRLYLAPHADTLAVLGEFNVAQTVELLRHIASQTVRAGGRGGHGHGHEHGSGLRRLAMCASSIGHPGSGILLLIYSRNIFRDLDQLVLFLYDERMPPADWHDGHCALVDCRDTYTFRRFQAGQGAELRSQSGGAGWMTVGHGPLEVLDLAFGREAEAASTSSSTATTTLTTLSHKSGARFNDESDLDKRLPHVTTFPVQPGNLDDDERWVPVAP</sequence>
<dbReference type="GeneID" id="63676215"/>
<proteinExistence type="predicted"/>
<evidence type="ECO:0000313" key="4">
    <source>
        <dbReference type="Proteomes" id="UP000031575"/>
    </source>
</evidence>
<protein>
    <recommendedName>
        <fullName evidence="2">2EXR domain-containing protein</fullName>
    </recommendedName>
</protein>
<dbReference type="VEuPathDB" id="FungiDB:SPBR_02991"/>
<evidence type="ECO:0000259" key="2">
    <source>
        <dbReference type="Pfam" id="PF20150"/>
    </source>
</evidence>
<dbReference type="Proteomes" id="UP000031575">
    <property type="component" value="Unassembled WGS sequence"/>
</dbReference>
<evidence type="ECO:0000256" key="1">
    <source>
        <dbReference type="SAM" id="MobiDB-lite"/>
    </source>
</evidence>
<dbReference type="Pfam" id="PF20150">
    <property type="entry name" value="2EXR"/>
    <property type="match status" value="1"/>
</dbReference>
<evidence type="ECO:0000313" key="3">
    <source>
        <dbReference type="EMBL" id="KIH92401.1"/>
    </source>
</evidence>
<dbReference type="HOGENOM" id="CLU_066069_0_0_1"/>
<dbReference type="RefSeq" id="XP_040620411.1">
    <property type="nucleotide sequence ID" value="XM_040761294.1"/>
</dbReference>
<dbReference type="AlphaFoldDB" id="A0A0C2ITJ5"/>
<feature type="compositionally biased region" description="Basic and acidic residues" evidence="1">
    <location>
        <begin position="325"/>
        <end position="335"/>
    </location>
</feature>
<dbReference type="InterPro" id="IPR045518">
    <property type="entry name" value="2EXR"/>
</dbReference>
<dbReference type="OrthoDB" id="3473305at2759"/>
<keyword evidence="4" id="KW-1185">Reference proteome</keyword>
<dbReference type="EMBL" id="AWTV01000006">
    <property type="protein sequence ID" value="KIH92401.1"/>
    <property type="molecule type" value="Genomic_DNA"/>
</dbReference>
<dbReference type="PANTHER" id="PTHR35910">
    <property type="entry name" value="2EXR DOMAIN-CONTAINING PROTEIN"/>
    <property type="match status" value="1"/>
</dbReference>
<organism evidence="3 4">
    <name type="scientific">Sporothrix brasiliensis 5110</name>
    <dbReference type="NCBI Taxonomy" id="1398154"/>
    <lineage>
        <taxon>Eukaryota</taxon>
        <taxon>Fungi</taxon>
        <taxon>Dikarya</taxon>
        <taxon>Ascomycota</taxon>
        <taxon>Pezizomycotina</taxon>
        <taxon>Sordariomycetes</taxon>
        <taxon>Sordariomycetidae</taxon>
        <taxon>Ophiostomatales</taxon>
        <taxon>Ophiostomataceae</taxon>
        <taxon>Sporothrix</taxon>
    </lineage>
</organism>
<accession>A0A0C2ITJ5</accession>
<comment type="caution">
    <text evidence="3">The sequence shown here is derived from an EMBL/GenBank/DDBJ whole genome shotgun (WGS) entry which is preliminary data.</text>
</comment>
<name>A0A0C2ITJ5_9PEZI</name>
<dbReference type="PANTHER" id="PTHR35910:SF1">
    <property type="entry name" value="2EXR DOMAIN-CONTAINING PROTEIN"/>
    <property type="match status" value="1"/>
</dbReference>
<gene>
    <name evidence="3" type="ORF">SPBR_02991</name>
</gene>
<feature type="region of interest" description="Disordered" evidence="1">
    <location>
        <begin position="305"/>
        <end position="359"/>
    </location>
</feature>
<feature type="compositionally biased region" description="Low complexity" evidence="1">
    <location>
        <begin position="305"/>
        <end position="318"/>
    </location>
</feature>
<reference evidence="3 4" key="1">
    <citation type="journal article" date="2014" name="BMC Genomics">
        <title>Comparative genomics of the major fungal agents of human and animal Sporotrichosis: Sporothrix schenckii and Sporothrix brasiliensis.</title>
        <authorList>
            <person name="Teixeira M.M."/>
            <person name="de Almeida L.G."/>
            <person name="Kubitschek-Barreira P."/>
            <person name="Alves F.L."/>
            <person name="Kioshima E.S."/>
            <person name="Abadio A.K."/>
            <person name="Fernandes L."/>
            <person name="Derengowski L.S."/>
            <person name="Ferreira K.S."/>
            <person name="Souza R.C."/>
            <person name="Ruiz J.C."/>
            <person name="de Andrade N.C."/>
            <person name="Paes H.C."/>
            <person name="Nicola A.M."/>
            <person name="Albuquerque P."/>
            <person name="Gerber A.L."/>
            <person name="Martins V.P."/>
            <person name="Peconick L.D."/>
            <person name="Neto A.V."/>
            <person name="Chaucanez C.B."/>
            <person name="Silva P.A."/>
            <person name="Cunha O.L."/>
            <person name="de Oliveira F.F."/>
            <person name="dos Santos T.C."/>
            <person name="Barros A.L."/>
            <person name="Soares M.A."/>
            <person name="de Oliveira L.M."/>
            <person name="Marini M.M."/>
            <person name="Villalobos-Duno H."/>
            <person name="Cunha M.M."/>
            <person name="de Hoog S."/>
            <person name="da Silveira J.F."/>
            <person name="Henrissat B."/>
            <person name="Nino-Vega G.A."/>
            <person name="Cisalpino P.S."/>
            <person name="Mora-Montes H.M."/>
            <person name="Almeida S.R."/>
            <person name="Stajich J.E."/>
            <person name="Lopes-Bezerra L.M."/>
            <person name="Vasconcelos A.T."/>
            <person name="Felipe M.S."/>
        </authorList>
    </citation>
    <scope>NUCLEOTIDE SEQUENCE [LARGE SCALE GENOMIC DNA]</scope>
    <source>
        <strain evidence="3 4">5110</strain>
    </source>
</reference>